<protein>
    <submittedName>
        <fullName evidence="1">Uncharacterized protein</fullName>
    </submittedName>
</protein>
<feature type="non-terminal residue" evidence="1">
    <location>
        <position position="403"/>
    </location>
</feature>
<evidence type="ECO:0000313" key="1">
    <source>
        <dbReference type="EMBL" id="ETO15753.1"/>
    </source>
</evidence>
<dbReference type="EMBL" id="ASPP01018823">
    <property type="protein sequence ID" value="ETO15753.1"/>
    <property type="molecule type" value="Genomic_DNA"/>
</dbReference>
<accession>X6MP22</accession>
<gene>
    <name evidence="1" type="ORF">RFI_21613</name>
</gene>
<dbReference type="AlphaFoldDB" id="X6MP22"/>
<reference evidence="1 2" key="1">
    <citation type="journal article" date="2013" name="Curr. Biol.">
        <title>The Genome of the Foraminiferan Reticulomyxa filosa.</title>
        <authorList>
            <person name="Glockner G."/>
            <person name="Hulsmann N."/>
            <person name="Schleicher M."/>
            <person name="Noegel A.A."/>
            <person name="Eichinger L."/>
            <person name="Gallinger C."/>
            <person name="Pawlowski J."/>
            <person name="Sierra R."/>
            <person name="Euteneuer U."/>
            <person name="Pillet L."/>
            <person name="Moustafa A."/>
            <person name="Platzer M."/>
            <person name="Groth M."/>
            <person name="Szafranski K."/>
            <person name="Schliwa M."/>
        </authorList>
    </citation>
    <scope>NUCLEOTIDE SEQUENCE [LARGE SCALE GENOMIC DNA]</scope>
</reference>
<proteinExistence type="predicted"/>
<comment type="caution">
    <text evidence="1">The sequence shown here is derived from an EMBL/GenBank/DDBJ whole genome shotgun (WGS) entry which is preliminary data.</text>
</comment>
<dbReference type="Proteomes" id="UP000023152">
    <property type="component" value="Unassembled WGS sequence"/>
</dbReference>
<name>X6MP22_RETFI</name>
<evidence type="ECO:0000313" key="2">
    <source>
        <dbReference type="Proteomes" id="UP000023152"/>
    </source>
</evidence>
<organism evidence="1 2">
    <name type="scientific">Reticulomyxa filosa</name>
    <dbReference type="NCBI Taxonomy" id="46433"/>
    <lineage>
        <taxon>Eukaryota</taxon>
        <taxon>Sar</taxon>
        <taxon>Rhizaria</taxon>
        <taxon>Retaria</taxon>
        <taxon>Foraminifera</taxon>
        <taxon>Monothalamids</taxon>
        <taxon>Reticulomyxidae</taxon>
        <taxon>Reticulomyxa</taxon>
    </lineage>
</organism>
<sequence length="403" mass="47132">MKELVEMQQREQTSLELARKRWLQDQQALLNETDIKQDVNANESKTSDIDARAFDHKDLFVLEVCYNLNRLLPEQVDKLAQQRIRQLLNNKRPMTERETAAKRLTLLPGTTYTDIANLLSKYKSKELGVKVTEALIKGVMYGDDMLTPLQYLLTPEMLGSQQARVAAYSLPKCLPYAPHSTFTTMMKATLTGERRVKMKITAYKQIIRMLTSNPTPKHLRMVLHEWKRKNLHRDVRIILATDRPTKSLIDIAWKILESCVNDFHTNSNDEIMIALIGRFTTSSTIFEEISFKPRILEYLNTFSSIVFKPEYRDRLRDNLLLVLVKRIYEHYYVTKESLEETKTDRVDDKRKKKNKKAEDERLIRDQWEIGDHNIQVSVNGDDTWIDGTITNRHIENNIGEFIT</sequence>
<keyword evidence="2" id="KW-1185">Reference proteome</keyword>